<dbReference type="RefSeq" id="WP_344642521.1">
    <property type="nucleotide sequence ID" value="NZ_BAAASS010000002.1"/>
</dbReference>
<feature type="transmembrane region" description="Helical" evidence="1">
    <location>
        <begin position="272"/>
        <end position="290"/>
    </location>
</feature>
<gene>
    <name evidence="2" type="ORF">ACFPN6_26720</name>
</gene>
<feature type="transmembrane region" description="Helical" evidence="1">
    <location>
        <begin position="53"/>
        <end position="73"/>
    </location>
</feature>
<evidence type="ECO:0000256" key="1">
    <source>
        <dbReference type="SAM" id="Phobius"/>
    </source>
</evidence>
<accession>A0ABW0DFX9</accession>
<reference evidence="3" key="1">
    <citation type="journal article" date="2019" name="Int. J. Syst. Evol. Microbiol.">
        <title>The Global Catalogue of Microorganisms (GCM) 10K type strain sequencing project: providing services to taxonomists for standard genome sequencing and annotation.</title>
        <authorList>
            <consortium name="The Broad Institute Genomics Platform"/>
            <consortium name="The Broad Institute Genome Sequencing Center for Infectious Disease"/>
            <person name="Wu L."/>
            <person name="Ma J."/>
        </authorList>
    </citation>
    <scope>NUCLEOTIDE SEQUENCE [LARGE SCALE GENOMIC DNA]</scope>
    <source>
        <strain evidence="3">CCM 8479</strain>
    </source>
</reference>
<dbReference type="Proteomes" id="UP001596156">
    <property type="component" value="Unassembled WGS sequence"/>
</dbReference>
<keyword evidence="1" id="KW-0472">Membrane</keyword>
<comment type="caution">
    <text evidence="2">The sequence shown here is derived from an EMBL/GenBank/DDBJ whole genome shotgun (WGS) entry which is preliminary data.</text>
</comment>
<name>A0ABW0DFX9_STRFI</name>
<keyword evidence="3" id="KW-1185">Reference proteome</keyword>
<protein>
    <submittedName>
        <fullName evidence="2">Uncharacterized protein</fullName>
    </submittedName>
</protein>
<organism evidence="2 3">
    <name type="scientific">Streptomyces fimbriatus</name>
    <dbReference type="NCBI Taxonomy" id="68197"/>
    <lineage>
        <taxon>Bacteria</taxon>
        <taxon>Bacillati</taxon>
        <taxon>Actinomycetota</taxon>
        <taxon>Actinomycetes</taxon>
        <taxon>Kitasatosporales</taxon>
        <taxon>Streptomycetaceae</taxon>
        <taxon>Streptomyces</taxon>
    </lineage>
</organism>
<keyword evidence="1" id="KW-0812">Transmembrane</keyword>
<dbReference type="EMBL" id="JBHSKL010000037">
    <property type="protein sequence ID" value="MFC5228100.1"/>
    <property type="molecule type" value="Genomic_DNA"/>
</dbReference>
<keyword evidence="1" id="KW-1133">Transmembrane helix</keyword>
<evidence type="ECO:0000313" key="2">
    <source>
        <dbReference type="EMBL" id="MFC5228100.1"/>
    </source>
</evidence>
<feature type="transmembrane region" description="Helical" evidence="1">
    <location>
        <begin position="248"/>
        <end position="266"/>
    </location>
</feature>
<evidence type="ECO:0000313" key="3">
    <source>
        <dbReference type="Proteomes" id="UP001596156"/>
    </source>
</evidence>
<sequence>MIVVNGIRQVRRARARRRMDKQVADLRAALDRLGYDWWPIPLGFRVALRKHDAAGLGWFINLQAWVLIAWLFLSYEAAVLWWPEELLHTRVTFTFLGVGMVLVVVARQTASSARATRRNRLAWLCADVIESCAEAHRRGGDRRHEALLEVSRDLRRLEGDVLTAYRRRGSVASFSPPNAKLRRHAGQVVAKLRTVEEKMHGDHTQNALEELAGLVATIAEQYTSNKVATLLPVGSVADLEPVRDREPILVGVTVVVIAGGAVAVSLLNLPDIASGAVIVAMAVLVLLVLFGRRWHRYLPIIDMFKPGP</sequence>
<proteinExistence type="predicted"/>
<feature type="transmembrane region" description="Helical" evidence="1">
    <location>
        <begin position="93"/>
        <end position="110"/>
    </location>
</feature>